<gene>
    <name evidence="2" type="ORF">HON47_05050</name>
</gene>
<dbReference type="AlphaFoldDB" id="A0A8T5GHC4"/>
<keyword evidence="1" id="KW-0812">Transmembrane</keyword>
<keyword evidence="1" id="KW-0472">Membrane</keyword>
<organism evidence="2 3">
    <name type="scientific">Candidatus Iainarchaeum sp</name>
    <dbReference type="NCBI Taxonomy" id="3101447"/>
    <lineage>
        <taxon>Archaea</taxon>
        <taxon>Candidatus Iainarchaeota</taxon>
        <taxon>Candidatus Iainarchaeia</taxon>
        <taxon>Candidatus Iainarchaeales</taxon>
        <taxon>Candidatus Iainarchaeaceae</taxon>
        <taxon>Candidatus Iainarchaeum</taxon>
    </lineage>
</organism>
<keyword evidence="1" id="KW-1133">Transmembrane helix</keyword>
<name>A0A8T5GHC4_9ARCH</name>
<reference evidence="2" key="1">
    <citation type="journal article" date="2021" name="ISME J.">
        <title>Mercury methylation by metabolically versatile and cosmopolitan marine bacteria.</title>
        <authorList>
            <person name="Lin H."/>
            <person name="Ascher D.B."/>
            <person name="Myung Y."/>
            <person name="Lamborg C.H."/>
            <person name="Hallam S.J."/>
            <person name="Gionfriddo C.M."/>
            <person name="Holt K.E."/>
            <person name="Moreau J.W."/>
        </authorList>
    </citation>
    <scope>NUCLEOTIDE SEQUENCE</scope>
    <source>
        <strain evidence="2">SI075_bin30</strain>
    </source>
</reference>
<evidence type="ECO:0000313" key="3">
    <source>
        <dbReference type="Proteomes" id="UP000722459"/>
    </source>
</evidence>
<proteinExistence type="predicted"/>
<feature type="transmembrane region" description="Helical" evidence="1">
    <location>
        <begin position="57"/>
        <end position="77"/>
    </location>
</feature>
<dbReference type="Proteomes" id="UP000722459">
    <property type="component" value="Unassembled WGS sequence"/>
</dbReference>
<dbReference type="EMBL" id="JABJNZ010000063">
    <property type="protein sequence ID" value="MBT4870916.1"/>
    <property type="molecule type" value="Genomic_DNA"/>
</dbReference>
<comment type="caution">
    <text evidence="2">The sequence shown here is derived from an EMBL/GenBank/DDBJ whole genome shotgun (WGS) entry which is preliminary data.</text>
</comment>
<sequence length="88" mass="10509">MNQKQIEKEIIKIKQRNKKVESDKDWETSKTRKILIAVFTYIIIVLFFWVANLPNPLINAIVPTVGFVLSTVSLPYFKNYWIKKFYKK</sequence>
<accession>A0A8T5GHC4</accession>
<feature type="transmembrane region" description="Helical" evidence="1">
    <location>
        <begin position="34"/>
        <end position="51"/>
    </location>
</feature>
<evidence type="ECO:0000256" key="1">
    <source>
        <dbReference type="SAM" id="Phobius"/>
    </source>
</evidence>
<evidence type="ECO:0000313" key="2">
    <source>
        <dbReference type="EMBL" id="MBT4870916.1"/>
    </source>
</evidence>
<protein>
    <submittedName>
        <fullName evidence="2">Uncharacterized protein</fullName>
    </submittedName>
</protein>